<proteinExistence type="predicted"/>
<evidence type="ECO:0000313" key="2">
    <source>
        <dbReference type="EMBL" id="EEC57572.1"/>
    </source>
</evidence>
<dbReference type="eggNOG" id="ENOG50345A3">
    <property type="taxonomic scope" value="Bacteria"/>
</dbReference>
<accession>B7ASM6</accession>
<feature type="region of interest" description="Disordered" evidence="1">
    <location>
        <begin position="22"/>
        <end position="41"/>
    </location>
</feature>
<evidence type="ECO:0000256" key="1">
    <source>
        <dbReference type="SAM" id="MobiDB-lite"/>
    </source>
</evidence>
<gene>
    <name evidence="2" type="ORF">BACPEC_02081</name>
</gene>
<sequence length="529" mass="58461">MKWLSELDDIKTPDSWIEDTLNMTSRKEDNRGRRREEKRGSVVKMHKGAGNIVKAAVVAGVLIAVSGGSVYAYNQYVAKYSMSNTASSLDHMGQSVDEDGNVYSYDAAQKVNETAVSSSDALSVEATNVITEAHQAVITLAVKSKNGEPIVYNDETRLSYPARQRFETAMVIVDDVPISGSGVSSGVWVQRVDDASVPSEARFELTVRASSVDFAGKDMKVRLTNFVDSWEVTKGIGFSYDSVADILAQGKAADSSSFKKVEKGKYADGSSQYEYALNPGSYKIKFSEQYPDAYIDNMGFGPRTDYDNTNAFYITVVPGRDADALEKLCFQNKTTGMMYNSTSIRKLDDGRIQVSVSPNQDRQYSRTNSGVYQNSTTDMLKNYRLVLNNPDKEPLTGNRYEGTWEFTVKSDESQAVADRVLKDLDITPDITSNYAVTGIRQVTLTDTEFAMEFDTDYTKWGNDKTLFTKFQKSIKIVMSNGSKISLGNKVGGGWSDRETAAEMDGRLPTFIDADDAVGIEIGGHLFKFE</sequence>
<dbReference type="EMBL" id="ABVQ01000036">
    <property type="protein sequence ID" value="EEC57572.1"/>
    <property type="molecule type" value="Genomic_DNA"/>
</dbReference>
<dbReference type="Proteomes" id="UP000003136">
    <property type="component" value="Unassembled WGS sequence"/>
</dbReference>
<name>B7ASM6_9FIRM</name>
<dbReference type="STRING" id="483218.BACPEC_02081"/>
<dbReference type="AlphaFoldDB" id="B7ASM6"/>
<evidence type="ECO:0008006" key="4">
    <source>
        <dbReference type="Google" id="ProtNLM"/>
    </source>
</evidence>
<dbReference type="HOGENOM" id="CLU_514522_0_0_9"/>
<evidence type="ECO:0000313" key="3">
    <source>
        <dbReference type="Proteomes" id="UP000003136"/>
    </source>
</evidence>
<organism evidence="2 3">
    <name type="scientific">[Bacteroides] pectinophilus ATCC 43243</name>
    <dbReference type="NCBI Taxonomy" id="483218"/>
    <lineage>
        <taxon>Bacteria</taxon>
        <taxon>Bacillati</taxon>
        <taxon>Bacillota</taxon>
        <taxon>Clostridia</taxon>
        <taxon>Eubacteriales</taxon>
    </lineage>
</organism>
<protein>
    <recommendedName>
        <fullName evidence="4">DUF4179 domain-containing protein</fullName>
    </recommendedName>
</protein>
<reference evidence="2 3" key="2">
    <citation type="submission" date="2008-11" db="EMBL/GenBank/DDBJ databases">
        <authorList>
            <person name="Fulton L."/>
            <person name="Clifton S."/>
            <person name="Fulton B."/>
            <person name="Xu J."/>
            <person name="Minx P."/>
            <person name="Pepin K.H."/>
            <person name="Johnson M."/>
            <person name="Bhonagiri V."/>
            <person name="Nash W.E."/>
            <person name="Mardis E.R."/>
            <person name="Wilson R.K."/>
        </authorList>
    </citation>
    <scope>NUCLEOTIDE SEQUENCE [LARGE SCALE GENOMIC DNA]</scope>
    <source>
        <strain evidence="2 3">ATCC 43243</strain>
    </source>
</reference>
<reference evidence="2 3" key="1">
    <citation type="submission" date="2008-11" db="EMBL/GenBank/DDBJ databases">
        <title>Draft genome sequence of Bacteroides pectinophilus (ATCC 43243).</title>
        <authorList>
            <person name="Sudarsanam P."/>
            <person name="Ley R."/>
            <person name="Guruge J."/>
            <person name="Turnbaugh P.J."/>
            <person name="Mahowald M."/>
            <person name="Liep D."/>
            <person name="Gordon J."/>
        </authorList>
    </citation>
    <scope>NUCLEOTIDE SEQUENCE [LARGE SCALE GENOMIC DNA]</scope>
    <source>
        <strain evidence="2 3">ATCC 43243</strain>
    </source>
</reference>
<keyword evidence="3" id="KW-1185">Reference proteome</keyword>
<comment type="caution">
    <text evidence="2">The sequence shown here is derived from an EMBL/GenBank/DDBJ whole genome shotgun (WGS) entry which is preliminary data.</text>
</comment>
<feature type="compositionally biased region" description="Basic and acidic residues" evidence="1">
    <location>
        <begin position="25"/>
        <end position="40"/>
    </location>
</feature>